<organism evidence="2 3">
    <name type="scientific">Conyzicola nivalis</name>
    <dbReference type="NCBI Taxonomy" id="1477021"/>
    <lineage>
        <taxon>Bacteria</taxon>
        <taxon>Bacillati</taxon>
        <taxon>Actinomycetota</taxon>
        <taxon>Actinomycetes</taxon>
        <taxon>Micrococcales</taxon>
        <taxon>Microbacteriaceae</taxon>
        <taxon>Conyzicola</taxon>
    </lineage>
</organism>
<evidence type="ECO:0000313" key="3">
    <source>
        <dbReference type="Proteomes" id="UP001549257"/>
    </source>
</evidence>
<name>A0ABV2QKA4_9MICO</name>
<reference evidence="2 3" key="1">
    <citation type="submission" date="2024-06" db="EMBL/GenBank/DDBJ databases">
        <title>Sorghum-associated microbial communities from plants grown in Nebraska, USA.</title>
        <authorList>
            <person name="Schachtman D."/>
        </authorList>
    </citation>
    <scope>NUCLEOTIDE SEQUENCE [LARGE SCALE GENOMIC DNA]</scope>
    <source>
        <strain evidence="2 3">2857</strain>
    </source>
</reference>
<feature type="region of interest" description="Disordered" evidence="1">
    <location>
        <begin position="30"/>
        <end position="72"/>
    </location>
</feature>
<evidence type="ECO:0000313" key="2">
    <source>
        <dbReference type="EMBL" id="MET4581462.1"/>
    </source>
</evidence>
<accession>A0ABV2QKA4</accession>
<comment type="caution">
    <text evidence="2">The sequence shown here is derived from an EMBL/GenBank/DDBJ whole genome shotgun (WGS) entry which is preliminary data.</text>
</comment>
<sequence>MPRLAACVKPGPRHPPLRFTPEFPLRYSHMGRNTVGDGARAQQNAPAARVSGPAGAVGSCGGATSAVGPNAP</sequence>
<gene>
    <name evidence="2" type="ORF">ABIE21_000952</name>
</gene>
<dbReference type="EMBL" id="JBEPSJ010000001">
    <property type="protein sequence ID" value="MET4581462.1"/>
    <property type="molecule type" value="Genomic_DNA"/>
</dbReference>
<protein>
    <submittedName>
        <fullName evidence="2">Uncharacterized protein</fullName>
    </submittedName>
</protein>
<evidence type="ECO:0000256" key="1">
    <source>
        <dbReference type="SAM" id="MobiDB-lite"/>
    </source>
</evidence>
<dbReference type="Proteomes" id="UP001549257">
    <property type="component" value="Unassembled WGS sequence"/>
</dbReference>
<keyword evidence="3" id="KW-1185">Reference proteome</keyword>
<proteinExistence type="predicted"/>